<keyword evidence="5 7" id="KW-0408">Iron</keyword>
<comment type="similarity">
    <text evidence="7">Belongs to the high-potential iron-sulfur protein (HiPIP) family.</text>
</comment>
<evidence type="ECO:0000256" key="5">
    <source>
        <dbReference type="ARBA" id="ARBA00023004"/>
    </source>
</evidence>
<dbReference type="EMBL" id="CP056775">
    <property type="protein sequence ID" value="QRR04218.1"/>
    <property type="molecule type" value="Genomic_DNA"/>
</dbReference>
<accession>A0ABX7IGH8</accession>
<keyword evidence="2 7" id="KW-0004">4Fe-4S</keyword>
<evidence type="ECO:0000256" key="4">
    <source>
        <dbReference type="ARBA" id="ARBA00022982"/>
    </source>
</evidence>
<evidence type="ECO:0000313" key="11">
    <source>
        <dbReference type="Proteomes" id="UP000612680"/>
    </source>
</evidence>
<evidence type="ECO:0000256" key="6">
    <source>
        <dbReference type="ARBA" id="ARBA00023014"/>
    </source>
</evidence>
<reference evidence="10 11" key="1">
    <citation type="submission" date="2020-06" db="EMBL/GenBank/DDBJ databases">
        <title>Dyadobacter sandarakinus sp. nov., isolated from the soil of the Arctic Yellow River Station.</title>
        <authorList>
            <person name="Zhang Y."/>
            <person name="Peng F."/>
        </authorList>
    </citation>
    <scope>NUCLEOTIDE SEQUENCE [LARGE SCALE GENOMIC DNA]</scope>
    <source>
        <strain evidence="10 11">Q3-56</strain>
    </source>
</reference>
<evidence type="ECO:0000256" key="7">
    <source>
        <dbReference type="RuleBase" id="RU000620"/>
    </source>
</evidence>
<dbReference type="PROSITE" id="PS51257">
    <property type="entry name" value="PROKAR_LIPOPROTEIN"/>
    <property type="match status" value="1"/>
</dbReference>
<proteinExistence type="inferred from homology"/>
<dbReference type="Gene3D" id="4.10.490.10">
    <property type="entry name" value="High potential iron-sulphur protein"/>
    <property type="match status" value="1"/>
</dbReference>
<dbReference type="PROSITE" id="PS51373">
    <property type="entry name" value="HIPIP"/>
    <property type="match status" value="1"/>
</dbReference>
<dbReference type="InterPro" id="IPR000170">
    <property type="entry name" value="High_potential_FeS_prot"/>
</dbReference>
<evidence type="ECO:0000256" key="3">
    <source>
        <dbReference type="ARBA" id="ARBA00022723"/>
    </source>
</evidence>
<name>A0ABX7IGH8_9BACT</name>
<dbReference type="Pfam" id="PF01355">
    <property type="entry name" value="HIPIP"/>
    <property type="match status" value="1"/>
</dbReference>
<dbReference type="InterPro" id="IPR036369">
    <property type="entry name" value="HIPIP_sf"/>
</dbReference>
<comment type="subunit">
    <text evidence="7">Homodimer.</text>
</comment>
<feature type="chain" id="PRO_5046484227" description="High-potential iron-sulfur protein" evidence="8">
    <location>
        <begin position="19"/>
        <end position="105"/>
    </location>
</feature>
<keyword evidence="4 7" id="KW-0249">Electron transport</keyword>
<protein>
    <recommendedName>
        <fullName evidence="7">High-potential iron-sulfur protein</fullName>
        <shortName evidence="7">HiPIP</shortName>
    </recommendedName>
</protein>
<comment type="function">
    <text evidence="7">Specific class of high-redox-potential 4Fe-4S ferredoxins. Functions in anaerobic electron transport in most purple and in some other photosynthetic bacteria and in at least one genus (Paracoccus) of halophilic, denitrifying bacteria.</text>
</comment>
<organism evidence="10 11">
    <name type="scientific">Dyadobacter sandarakinus</name>
    <dbReference type="NCBI Taxonomy" id="2747268"/>
    <lineage>
        <taxon>Bacteria</taxon>
        <taxon>Pseudomonadati</taxon>
        <taxon>Bacteroidota</taxon>
        <taxon>Cytophagia</taxon>
        <taxon>Cytophagales</taxon>
        <taxon>Spirosomataceae</taxon>
        <taxon>Dyadobacter</taxon>
    </lineage>
</organism>
<feature type="domain" description="High potential iron-sulfur proteins family profile" evidence="9">
    <location>
        <begin position="34"/>
        <end position="103"/>
    </location>
</feature>
<feature type="signal peptide" evidence="8">
    <location>
        <begin position="1"/>
        <end position="18"/>
    </location>
</feature>
<evidence type="ECO:0000256" key="8">
    <source>
        <dbReference type="SAM" id="SignalP"/>
    </source>
</evidence>
<keyword evidence="3 7" id="KW-0479">Metal-binding</keyword>
<keyword evidence="8" id="KW-0732">Signal</keyword>
<evidence type="ECO:0000259" key="9">
    <source>
        <dbReference type="PROSITE" id="PS51373"/>
    </source>
</evidence>
<gene>
    <name evidence="10" type="ORF">HWI92_15405</name>
</gene>
<keyword evidence="1 7" id="KW-0813">Transport</keyword>
<dbReference type="SUPFAM" id="SSF57652">
    <property type="entry name" value="HIPIP (high potential iron protein)"/>
    <property type="match status" value="1"/>
</dbReference>
<evidence type="ECO:0000256" key="2">
    <source>
        <dbReference type="ARBA" id="ARBA00022485"/>
    </source>
</evidence>
<evidence type="ECO:0000313" key="10">
    <source>
        <dbReference type="EMBL" id="QRR04218.1"/>
    </source>
</evidence>
<evidence type="ECO:0000256" key="1">
    <source>
        <dbReference type="ARBA" id="ARBA00022448"/>
    </source>
</evidence>
<keyword evidence="11" id="KW-1185">Reference proteome</keyword>
<dbReference type="Proteomes" id="UP000612680">
    <property type="component" value="Chromosome"/>
</dbReference>
<sequence length="105" mass="11482">MNRRKFLCKTICTGPLIAATFWLSGCRGKSKDACSDISGLTESDKTNREAMGYVAISPIPNSTCGNCQLWLPPEDEDACGGCQLFKGPVPEEGFCTYWAPHDKDE</sequence>
<keyword evidence="6 7" id="KW-0411">Iron-sulfur</keyword>